<dbReference type="EMBL" id="MT141727">
    <property type="protein sequence ID" value="QJA69684.1"/>
    <property type="molecule type" value="Genomic_DNA"/>
</dbReference>
<reference evidence="1" key="1">
    <citation type="submission" date="2020-03" db="EMBL/GenBank/DDBJ databases">
        <title>The deep terrestrial virosphere.</title>
        <authorList>
            <person name="Holmfeldt K."/>
            <person name="Nilsson E."/>
            <person name="Simone D."/>
            <person name="Lopez-Fernandez M."/>
            <person name="Wu X."/>
            <person name="de Brujin I."/>
            <person name="Lundin D."/>
            <person name="Andersson A."/>
            <person name="Bertilsson S."/>
            <person name="Dopson M."/>
        </authorList>
    </citation>
    <scope>NUCLEOTIDE SEQUENCE</scope>
    <source>
        <strain evidence="1">MM415A04379</strain>
    </source>
</reference>
<organism evidence="1">
    <name type="scientific">viral metagenome</name>
    <dbReference type="NCBI Taxonomy" id="1070528"/>
    <lineage>
        <taxon>unclassified sequences</taxon>
        <taxon>metagenomes</taxon>
        <taxon>organismal metagenomes</taxon>
    </lineage>
</organism>
<protein>
    <submittedName>
        <fullName evidence="1">Uncharacterized protein</fullName>
    </submittedName>
</protein>
<gene>
    <name evidence="1" type="ORF">MM415A04379_0010</name>
</gene>
<sequence length="93" mass="10405">MNQNEIYEVGQIYLIRTVTMYNAGRLVFVGNGELVLEDACWIADTGKYSEALLNINALNEIEMYPQGKKVIIGRGAIVDAVIPNWTELPTETK</sequence>
<name>A0A6M3JHZ6_9ZZZZ</name>
<accession>A0A6M3JHZ6</accession>
<proteinExistence type="predicted"/>
<dbReference type="AlphaFoldDB" id="A0A6M3JHZ6"/>
<evidence type="ECO:0000313" key="1">
    <source>
        <dbReference type="EMBL" id="QJA69684.1"/>
    </source>
</evidence>